<gene>
    <name evidence="1" type="ORF">EGH82_17860</name>
</gene>
<dbReference type="EMBL" id="RKIK01000072">
    <property type="protein sequence ID" value="ROV58572.1"/>
    <property type="molecule type" value="Genomic_DNA"/>
</dbReference>
<proteinExistence type="predicted"/>
<comment type="caution">
    <text evidence="1">The sequence shown here is derived from an EMBL/GenBank/DDBJ whole genome shotgun (WGS) entry which is preliminary data.</text>
</comment>
<dbReference type="RefSeq" id="WP_123783109.1">
    <property type="nucleotide sequence ID" value="NZ_RKIK01000072.1"/>
</dbReference>
<dbReference type="Proteomes" id="UP000278792">
    <property type="component" value="Unassembled WGS sequence"/>
</dbReference>
<name>A0A3N3DVZ4_9VIBR</name>
<dbReference type="AlphaFoldDB" id="A0A3N3DVZ4"/>
<protein>
    <submittedName>
        <fullName evidence="1">Uncharacterized protein</fullName>
    </submittedName>
</protein>
<reference evidence="1 2" key="1">
    <citation type="submission" date="2018-11" db="EMBL/GenBank/DDBJ databases">
        <title>Vibrio ponticus strain CAIM 1751 pathogenic for the snapper Lutjanus guttatus.</title>
        <authorList>
            <person name="Soto-Rodriguez S."/>
            <person name="Lozano-Olvera R."/>
            <person name="Gomez-Gil B."/>
        </authorList>
    </citation>
    <scope>NUCLEOTIDE SEQUENCE [LARGE SCALE GENOMIC DNA]</scope>
    <source>
        <strain evidence="1 2">CAIM 1751</strain>
    </source>
</reference>
<evidence type="ECO:0000313" key="2">
    <source>
        <dbReference type="Proteomes" id="UP000278792"/>
    </source>
</evidence>
<evidence type="ECO:0000313" key="1">
    <source>
        <dbReference type="EMBL" id="ROV58572.1"/>
    </source>
</evidence>
<accession>A0A3N3DVZ4</accession>
<sequence>MKTITTSELYLGNAGCFKKLVDALGHAKALDYLASLLFHKMLLKELSITYLDIPATTGNKNDTKYMINKMRKLFPQCCFRYSKSKKRGLPCYFIDTHSALTFINSDRDSSNHGQLNNQ</sequence>
<organism evidence="1 2">
    <name type="scientific">Vibrio ponticus</name>
    <dbReference type="NCBI Taxonomy" id="265668"/>
    <lineage>
        <taxon>Bacteria</taxon>
        <taxon>Pseudomonadati</taxon>
        <taxon>Pseudomonadota</taxon>
        <taxon>Gammaproteobacteria</taxon>
        <taxon>Vibrionales</taxon>
        <taxon>Vibrionaceae</taxon>
        <taxon>Vibrio</taxon>
    </lineage>
</organism>